<keyword evidence="4" id="KW-1185">Reference proteome</keyword>
<evidence type="ECO:0008006" key="5">
    <source>
        <dbReference type="Google" id="ProtNLM"/>
    </source>
</evidence>
<evidence type="ECO:0000313" key="3">
    <source>
        <dbReference type="EMBL" id="GGN14242.1"/>
    </source>
</evidence>
<accession>A0A830GAH0</accession>
<protein>
    <recommendedName>
        <fullName evidence="5">NfeD family protein</fullName>
    </recommendedName>
</protein>
<feature type="transmembrane region" description="Helical" evidence="2">
    <location>
        <begin position="31"/>
        <end position="49"/>
    </location>
</feature>
<keyword evidence="2" id="KW-0472">Membrane</keyword>
<keyword evidence="2" id="KW-0812">Transmembrane</keyword>
<gene>
    <name evidence="3" type="ORF">GCM10009021_13100</name>
</gene>
<evidence type="ECO:0000256" key="2">
    <source>
        <dbReference type="SAM" id="Phobius"/>
    </source>
</evidence>
<dbReference type="Gene3D" id="2.40.50.140">
    <property type="entry name" value="Nucleic acid-binding proteins"/>
    <property type="match status" value="1"/>
</dbReference>
<dbReference type="InterPro" id="IPR012340">
    <property type="entry name" value="NA-bd_OB-fold"/>
</dbReference>
<name>A0A830GAH0_9EURY</name>
<dbReference type="RefSeq" id="WP_188877843.1">
    <property type="nucleotide sequence ID" value="NZ_BMOQ01000003.1"/>
</dbReference>
<dbReference type="GO" id="GO:0005886">
    <property type="term" value="C:plasma membrane"/>
    <property type="evidence" value="ECO:0007669"/>
    <property type="project" value="TreeGrafter"/>
</dbReference>
<dbReference type="PANTHER" id="PTHR33507">
    <property type="entry name" value="INNER MEMBRANE PROTEIN YBBJ"/>
    <property type="match status" value="1"/>
</dbReference>
<evidence type="ECO:0000313" key="4">
    <source>
        <dbReference type="Proteomes" id="UP000608850"/>
    </source>
</evidence>
<comment type="caution">
    <text evidence="3">The sequence shown here is derived from an EMBL/GenBank/DDBJ whole genome shotgun (WGS) entry which is preliminary data.</text>
</comment>
<dbReference type="EMBL" id="BMOQ01000003">
    <property type="protein sequence ID" value="GGN14242.1"/>
    <property type="molecule type" value="Genomic_DNA"/>
</dbReference>
<organism evidence="3 4">
    <name type="scientific">Halarchaeum nitratireducens</name>
    <dbReference type="NCBI Taxonomy" id="489913"/>
    <lineage>
        <taxon>Archaea</taxon>
        <taxon>Methanobacteriati</taxon>
        <taxon>Methanobacteriota</taxon>
        <taxon>Stenosarchaea group</taxon>
        <taxon>Halobacteria</taxon>
        <taxon>Halobacteriales</taxon>
        <taxon>Halobacteriaceae</taxon>
    </lineage>
</organism>
<reference evidence="3 4" key="1">
    <citation type="journal article" date="2019" name="Int. J. Syst. Evol. Microbiol.">
        <title>The Global Catalogue of Microorganisms (GCM) 10K type strain sequencing project: providing services to taxonomists for standard genome sequencing and annotation.</title>
        <authorList>
            <consortium name="The Broad Institute Genomics Platform"/>
            <consortium name="The Broad Institute Genome Sequencing Center for Infectious Disease"/>
            <person name="Wu L."/>
            <person name="Ma J."/>
        </authorList>
    </citation>
    <scope>NUCLEOTIDE SEQUENCE [LARGE SCALE GENOMIC DNA]</scope>
    <source>
        <strain evidence="3 4">JCM 16331</strain>
    </source>
</reference>
<evidence type="ECO:0000256" key="1">
    <source>
        <dbReference type="SAM" id="MobiDB-lite"/>
    </source>
</evidence>
<sequence length="199" mass="20370">MADLFGASLSLVLVVAGVALCIAEAFAPGAHFVVIGVALLVAGLAGVLLPGVVTPVVLALLVFVVGVLALWGYRRFELYEGSGRGKTEGSTSLRGARGVVTDRVTGSSGQIRLTDAGGFDPTYAARTIDGADAIEEGTDVIVVDPGGGNVLTVAETDGADDIDRELATGREAAAEREAEANAERNAEAEETDGEAERER</sequence>
<keyword evidence="2" id="KW-1133">Transmembrane helix</keyword>
<feature type="compositionally biased region" description="Basic and acidic residues" evidence="1">
    <location>
        <begin position="164"/>
        <end position="187"/>
    </location>
</feature>
<dbReference type="AlphaFoldDB" id="A0A830GAH0"/>
<dbReference type="PANTHER" id="PTHR33507:SF3">
    <property type="entry name" value="INNER MEMBRANE PROTEIN YBBJ"/>
    <property type="match status" value="1"/>
</dbReference>
<dbReference type="InterPro" id="IPR052165">
    <property type="entry name" value="Membrane_assoc_protease"/>
</dbReference>
<feature type="transmembrane region" description="Helical" evidence="2">
    <location>
        <begin position="56"/>
        <end position="73"/>
    </location>
</feature>
<dbReference type="OrthoDB" id="157604at2157"/>
<proteinExistence type="predicted"/>
<dbReference type="Proteomes" id="UP000608850">
    <property type="component" value="Unassembled WGS sequence"/>
</dbReference>
<feature type="region of interest" description="Disordered" evidence="1">
    <location>
        <begin position="157"/>
        <end position="199"/>
    </location>
</feature>